<keyword evidence="3" id="KW-1185">Reference proteome</keyword>
<evidence type="ECO:0000256" key="1">
    <source>
        <dbReference type="SAM" id="MobiDB-lite"/>
    </source>
</evidence>
<accession>A0ABR3GAI4</accession>
<reference evidence="2 3" key="1">
    <citation type="submission" date="2024-02" db="EMBL/GenBank/DDBJ databases">
        <title>Discinaceae phylogenomics.</title>
        <authorList>
            <person name="Dirks A.C."/>
            <person name="James T.Y."/>
        </authorList>
    </citation>
    <scope>NUCLEOTIDE SEQUENCE [LARGE SCALE GENOMIC DNA]</scope>
    <source>
        <strain evidence="2 3">ACD0624</strain>
    </source>
</reference>
<feature type="region of interest" description="Disordered" evidence="1">
    <location>
        <begin position="232"/>
        <end position="279"/>
    </location>
</feature>
<feature type="region of interest" description="Disordered" evidence="1">
    <location>
        <begin position="482"/>
        <end position="524"/>
    </location>
</feature>
<feature type="region of interest" description="Disordered" evidence="1">
    <location>
        <begin position="201"/>
        <end position="220"/>
    </location>
</feature>
<feature type="compositionally biased region" description="Basic and acidic residues" evidence="1">
    <location>
        <begin position="510"/>
        <end position="524"/>
    </location>
</feature>
<evidence type="ECO:0000313" key="2">
    <source>
        <dbReference type="EMBL" id="KAL0632964.1"/>
    </source>
</evidence>
<feature type="compositionally biased region" description="Polar residues" evidence="1">
    <location>
        <begin position="209"/>
        <end position="218"/>
    </location>
</feature>
<feature type="region of interest" description="Disordered" evidence="1">
    <location>
        <begin position="157"/>
        <end position="193"/>
    </location>
</feature>
<dbReference type="EMBL" id="JBBBZM010000142">
    <property type="protein sequence ID" value="KAL0632964.1"/>
    <property type="molecule type" value="Genomic_DNA"/>
</dbReference>
<protein>
    <submittedName>
        <fullName evidence="2">Uncharacterized protein</fullName>
    </submittedName>
</protein>
<organism evidence="2 3">
    <name type="scientific">Discina gigas</name>
    <dbReference type="NCBI Taxonomy" id="1032678"/>
    <lineage>
        <taxon>Eukaryota</taxon>
        <taxon>Fungi</taxon>
        <taxon>Dikarya</taxon>
        <taxon>Ascomycota</taxon>
        <taxon>Pezizomycotina</taxon>
        <taxon>Pezizomycetes</taxon>
        <taxon>Pezizales</taxon>
        <taxon>Discinaceae</taxon>
        <taxon>Discina</taxon>
    </lineage>
</organism>
<feature type="compositionally biased region" description="Low complexity" evidence="1">
    <location>
        <begin position="256"/>
        <end position="273"/>
    </location>
</feature>
<gene>
    <name evidence="2" type="ORF">Q9L58_008122</name>
</gene>
<dbReference type="Proteomes" id="UP001447188">
    <property type="component" value="Unassembled WGS sequence"/>
</dbReference>
<sequence length="524" mass="58318">MAEVVKDAVLLDDWIKTQASKYAYNEKTSGFIGKKCLKERVLSAVPREFIVLGHTREKVALRLNEMLANGLTQTLVRDCDKRRVKSSQPEPSLFVNRLNLVTGDQGVSITGFRASNTLGAAARGLDIYPSLGTLGASTNIVHAFGLGTGTATTGNFGSRIGTRGASVQDNAPDKGKKPINATTEDESEDDNGRDMHAVVMPSTLDKKSNQNPVPTSPVSDVDRAIADFVENNLPNARMKPASKPAAVGDPGDIFSRRGSSPQRSRSSESSIFIQPPPPPPLDSDIPFLPFKLQHRILITLQNTLERACYDFARKHHPEFLVRKGWDCPEAGELTHWTRGLIAEFRESPIRIAREADNFSSVMKGVDEVRHSAVHRVPVSGRDIQRLIEKTKAVLHTLDATRRICDQIDEMDEIIERSIQTVLDKRREKEEKLRLGLEKLEEWKRILEIREVRAIEQAEIEEEIIRRSFCDEVGQAFSALGFEESVEDSADTGPDLEKSRVQSEVGAEDSGPARDEEYFHESEGW</sequence>
<evidence type="ECO:0000313" key="3">
    <source>
        <dbReference type="Proteomes" id="UP001447188"/>
    </source>
</evidence>
<name>A0ABR3GAI4_9PEZI</name>
<comment type="caution">
    <text evidence="2">The sequence shown here is derived from an EMBL/GenBank/DDBJ whole genome shotgun (WGS) entry which is preliminary data.</text>
</comment>
<proteinExistence type="predicted"/>